<feature type="domain" description="Peptidase C51" evidence="3">
    <location>
        <begin position="24"/>
        <end position="153"/>
    </location>
</feature>
<evidence type="ECO:0000313" key="5">
    <source>
        <dbReference type="Proteomes" id="UP000244903"/>
    </source>
</evidence>
<evidence type="ECO:0000259" key="3">
    <source>
        <dbReference type="PROSITE" id="PS50911"/>
    </source>
</evidence>
<dbReference type="Pfam" id="PF05257">
    <property type="entry name" value="CHAP"/>
    <property type="match status" value="1"/>
</dbReference>
<feature type="compositionally biased region" description="Basic and acidic residues" evidence="1">
    <location>
        <begin position="214"/>
        <end position="225"/>
    </location>
</feature>
<dbReference type="InterPro" id="IPR007921">
    <property type="entry name" value="CHAP_dom"/>
</dbReference>
<accession>A0AAD0NMT3</accession>
<dbReference type="Proteomes" id="UP000244903">
    <property type="component" value="Chromosome"/>
</dbReference>
<dbReference type="Gene3D" id="3.90.1720.10">
    <property type="entry name" value="endopeptidase domain like (from Nostoc punctiforme)"/>
    <property type="match status" value="1"/>
</dbReference>
<evidence type="ECO:0000313" key="4">
    <source>
        <dbReference type="EMBL" id="AWH94736.1"/>
    </source>
</evidence>
<dbReference type="SUPFAM" id="SSF54001">
    <property type="entry name" value="Cysteine proteinases"/>
    <property type="match status" value="1"/>
</dbReference>
<proteinExistence type="predicted"/>
<reference evidence="4 5" key="1">
    <citation type="submission" date="2016-04" db="EMBL/GenBank/DDBJ databases">
        <title>Complete genome sequence of the haloalkaliphilic hydrocarbon-degrading bacterium Dietzia psychralcaliphila ILA-1T, isolated from a drain of a fish product-processing plant.</title>
        <authorList>
            <person name="Zhao J."/>
            <person name="Hu B."/>
            <person name="Geng S."/>
            <person name="Nie Y."/>
            <person name="Tang Y."/>
        </authorList>
    </citation>
    <scope>NUCLEOTIDE SEQUENCE [LARGE SCALE GENOMIC DNA]</scope>
    <source>
        <strain evidence="4 5">ILA-1</strain>
    </source>
</reference>
<feature type="chain" id="PRO_5042273458" description="Peptidase C51 domain-containing protein" evidence="2">
    <location>
        <begin position="24"/>
        <end position="406"/>
    </location>
</feature>
<evidence type="ECO:0000256" key="2">
    <source>
        <dbReference type="SAM" id="SignalP"/>
    </source>
</evidence>
<name>A0AAD0NMT3_9ACTN</name>
<dbReference type="AlphaFoldDB" id="A0AAD0NMT3"/>
<dbReference type="KEGG" id="dpc:A6048_03585"/>
<dbReference type="EMBL" id="CP015453">
    <property type="protein sequence ID" value="AWH94736.1"/>
    <property type="molecule type" value="Genomic_DNA"/>
</dbReference>
<gene>
    <name evidence="4" type="ORF">A6048_03585</name>
</gene>
<feature type="signal peptide" evidence="2">
    <location>
        <begin position="1"/>
        <end position="23"/>
    </location>
</feature>
<organism evidence="4 5">
    <name type="scientific">Dietzia psychralcaliphila</name>
    <dbReference type="NCBI Taxonomy" id="139021"/>
    <lineage>
        <taxon>Bacteria</taxon>
        <taxon>Bacillati</taxon>
        <taxon>Actinomycetota</taxon>
        <taxon>Actinomycetes</taxon>
        <taxon>Mycobacteriales</taxon>
        <taxon>Dietziaceae</taxon>
        <taxon>Dietzia</taxon>
    </lineage>
</organism>
<keyword evidence="5" id="KW-1185">Reference proteome</keyword>
<dbReference type="InterPro" id="IPR038765">
    <property type="entry name" value="Papain-like_cys_pep_sf"/>
</dbReference>
<sequence>MAALLSLFALAISTIAVPAPAHAAMSVDQFVAKHNGGKWDFDGAYGAQCVDLIQFYNRDVVGAPRLTGNAKDLFGTASGAHYHKLGSGTAPVKGDVAVWGASVGGGYGHAGIVLADQGGSVRILSQNNHAPYNGTTPTEIISMSKAGIIGYLRPKNLTPPAPTGHAPIGHVDSVAVAEPGRIAVRGWAFDRDDAARSLAVHVYIGGHAGAPGVEGHEVRADKSRPDVNSTHKISGNHGFDSFINSRKVGSQQVCVYGIGVGNGGNALIGCKTVTIPDPNPLGKFETAASSVPGTIDVKGWSFDRSRTSTALEMHVYVGGEAGNANVEVHKIRADVARSDVNNAHGISGNHGFDSRLAVKKTGTQKICVYAINTGVGWNNTSLGCKTVSIEVAAAPAPGVGTGSLGS</sequence>
<evidence type="ECO:0000256" key="1">
    <source>
        <dbReference type="SAM" id="MobiDB-lite"/>
    </source>
</evidence>
<protein>
    <recommendedName>
        <fullName evidence="3">Peptidase C51 domain-containing protein</fullName>
    </recommendedName>
</protein>
<keyword evidence="2" id="KW-0732">Signal</keyword>
<feature type="region of interest" description="Disordered" evidence="1">
    <location>
        <begin position="214"/>
        <end position="233"/>
    </location>
</feature>
<dbReference type="PROSITE" id="PS50911">
    <property type="entry name" value="CHAP"/>
    <property type="match status" value="1"/>
</dbReference>